<keyword evidence="1" id="KW-0479">Metal-binding</keyword>
<dbReference type="AlphaFoldDB" id="A0A8H6LS11"/>
<name>A0A8H6LS11_FUSOX</name>
<dbReference type="PANTHER" id="PTHR23235:SF120">
    <property type="entry name" value="KRUPPEL-LIKE FACTOR 15"/>
    <property type="match status" value="1"/>
</dbReference>
<dbReference type="GO" id="GO:0008270">
    <property type="term" value="F:zinc ion binding"/>
    <property type="evidence" value="ECO:0007669"/>
    <property type="project" value="UniProtKB-KW"/>
</dbReference>
<evidence type="ECO:0000256" key="4">
    <source>
        <dbReference type="PROSITE-ProRule" id="PRU00042"/>
    </source>
</evidence>
<dbReference type="PROSITE" id="PS00028">
    <property type="entry name" value="ZINC_FINGER_C2H2_1"/>
    <property type="match status" value="1"/>
</dbReference>
<keyword evidence="2 4" id="KW-0863">Zinc-finger</keyword>
<organism evidence="7 8">
    <name type="scientific">Fusarium oxysporum f. sp. conglutinans</name>
    <dbReference type="NCBI Taxonomy" id="100902"/>
    <lineage>
        <taxon>Eukaryota</taxon>
        <taxon>Fungi</taxon>
        <taxon>Dikarya</taxon>
        <taxon>Ascomycota</taxon>
        <taxon>Pezizomycotina</taxon>
        <taxon>Sordariomycetes</taxon>
        <taxon>Hypocreomycetidae</taxon>
        <taxon>Hypocreales</taxon>
        <taxon>Nectriaceae</taxon>
        <taxon>Fusarium</taxon>
        <taxon>Fusarium oxysporum species complex</taxon>
    </lineage>
</organism>
<dbReference type="GO" id="GO:0000981">
    <property type="term" value="F:DNA-binding transcription factor activity, RNA polymerase II-specific"/>
    <property type="evidence" value="ECO:0007669"/>
    <property type="project" value="TreeGrafter"/>
</dbReference>
<evidence type="ECO:0000313" key="8">
    <source>
        <dbReference type="Proteomes" id="UP000593570"/>
    </source>
</evidence>
<sequence>MARQFKPGFQFNMDSCFGFPSQHIPCPLTSTSFSSAFSYDPFTPTSRFSTPHELSAINFGHSYNNGSHSAEVAPPLTMGNFMFDTVVEMKPEQMSVLDGPPNTPLRRESIGFDYKEMNMEHSSSTGSLTPSNSDLYAISPEAVISATSFMKTPSRMPSGSEPDDIYLPWSHNSDSPISFFQKEQFPGNYQKIDIDHQSLSPYHVHDSTSPKQMRAQQMKLDETQRKTTELQYAQIWRARKRVLKPDSVPVEPVRGSCDYPGCDKAFRRKEHLKRHKQASHGEGPNRFSCEFCGKDQFNRRDNLDFHRKLHARPNSSKRGVKFVADAVLVIEQEKCTRRRRAPPKAKQVEKRDLEYEADEL</sequence>
<accession>A0A8H6LS11</accession>
<evidence type="ECO:0000256" key="3">
    <source>
        <dbReference type="ARBA" id="ARBA00022833"/>
    </source>
</evidence>
<comment type="caution">
    <text evidence="7">The sequence shown here is derived from an EMBL/GenBank/DDBJ whole genome shotgun (WGS) entry which is preliminary data.</text>
</comment>
<dbReference type="SMART" id="SM00355">
    <property type="entry name" value="ZnF_C2H2"/>
    <property type="match status" value="2"/>
</dbReference>
<evidence type="ECO:0000256" key="2">
    <source>
        <dbReference type="ARBA" id="ARBA00022771"/>
    </source>
</evidence>
<evidence type="ECO:0000256" key="1">
    <source>
        <dbReference type="ARBA" id="ARBA00022723"/>
    </source>
</evidence>
<dbReference type="SUPFAM" id="SSF57667">
    <property type="entry name" value="beta-beta-alpha zinc fingers"/>
    <property type="match status" value="1"/>
</dbReference>
<dbReference type="Gene3D" id="3.30.160.60">
    <property type="entry name" value="Classic Zinc Finger"/>
    <property type="match status" value="2"/>
</dbReference>
<feature type="region of interest" description="Disordered" evidence="5">
    <location>
        <begin position="335"/>
        <end position="360"/>
    </location>
</feature>
<evidence type="ECO:0000259" key="6">
    <source>
        <dbReference type="PROSITE" id="PS50157"/>
    </source>
</evidence>
<evidence type="ECO:0000256" key="5">
    <source>
        <dbReference type="SAM" id="MobiDB-lite"/>
    </source>
</evidence>
<dbReference type="Proteomes" id="UP000593570">
    <property type="component" value="Unassembled WGS sequence"/>
</dbReference>
<feature type="domain" description="C2H2-type" evidence="6">
    <location>
        <begin position="255"/>
        <end position="284"/>
    </location>
</feature>
<proteinExistence type="predicted"/>
<evidence type="ECO:0000313" key="7">
    <source>
        <dbReference type="EMBL" id="KAF6528616.1"/>
    </source>
</evidence>
<dbReference type="InterPro" id="IPR013087">
    <property type="entry name" value="Znf_C2H2_type"/>
</dbReference>
<gene>
    <name evidence="7" type="ORF">HZS61_008918</name>
</gene>
<dbReference type="InterPro" id="IPR036236">
    <property type="entry name" value="Znf_C2H2_sf"/>
</dbReference>
<dbReference type="EMBL" id="JACDXP010000002">
    <property type="protein sequence ID" value="KAF6528616.1"/>
    <property type="molecule type" value="Genomic_DNA"/>
</dbReference>
<protein>
    <recommendedName>
        <fullName evidence="6">C2H2-type domain-containing protein</fullName>
    </recommendedName>
</protein>
<reference evidence="7 8" key="1">
    <citation type="journal article" date="2020" name="bioRxiv">
        <title>A chromosome-scale genome assembly for the Fusarium oxysporum strain Fo5176 to establish a model Arabidopsis-fungal pathosystem.</title>
        <authorList>
            <person name="Fokkens L."/>
            <person name="Guo L."/>
            <person name="Dora S."/>
            <person name="Wang B."/>
            <person name="Ye K."/>
            <person name="Sanchez-Rodriguez C."/>
            <person name="Croll D."/>
        </authorList>
    </citation>
    <scope>NUCLEOTIDE SEQUENCE [LARGE SCALE GENOMIC DNA]</scope>
    <source>
        <strain evidence="7 8">Fo5176</strain>
    </source>
</reference>
<dbReference type="PROSITE" id="PS50157">
    <property type="entry name" value="ZINC_FINGER_C2H2_2"/>
    <property type="match status" value="1"/>
</dbReference>
<dbReference type="GO" id="GO:0000978">
    <property type="term" value="F:RNA polymerase II cis-regulatory region sequence-specific DNA binding"/>
    <property type="evidence" value="ECO:0007669"/>
    <property type="project" value="TreeGrafter"/>
</dbReference>
<keyword evidence="3" id="KW-0862">Zinc</keyword>
<dbReference type="PANTHER" id="PTHR23235">
    <property type="entry name" value="KRUEPPEL-LIKE TRANSCRIPTION FACTOR"/>
    <property type="match status" value="1"/>
</dbReference>